<reference evidence="3" key="3">
    <citation type="journal article" date="2021" name="bioRxiv">
        <title>Bilateral symmetry of linear streptomycete chromosomes.</title>
        <authorList>
            <person name="Algora-Gallardo L."/>
            <person name="Schniete J.K."/>
            <person name="Mark D.R."/>
            <person name="Hunter I.S."/>
            <person name="Herron P.R."/>
        </authorList>
    </citation>
    <scope>NUCLEOTIDE SEQUENCE</scope>
    <source>
        <strain evidence="3">ATCC 10970</strain>
    </source>
</reference>
<dbReference type="PROSITE" id="PS00430">
    <property type="entry name" value="TONB_DEPENDENT_REC_1"/>
    <property type="match status" value="1"/>
</dbReference>
<keyword evidence="2" id="KW-0472">Membrane</keyword>
<keyword evidence="2" id="KW-1133">Transmembrane helix</keyword>
<feature type="compositionally biased region" description="Gly residues" evidence="1">
    <location>
        <begin position="719"/>
        <end position="739"/>
    </location>
</feature>
<sequence length="771" mass="80524">MAEAAGFQGSERPRGRWLRRAAALIAGVPLLAGMVQIPAAPEAHAAGSRTVDVSVDALTPSAPKKDDTLTVSGTLTNGSNAPITDAHVGLRRGPALNSRSAIDTAAKRTGFSPGADGQEIENRTQKIDRLDPGVSRTFTLHVPVKDLDLGDDGVYQLGVSLSGRSQGASYEQVLGIERTFLPWQTSDVGKKTQLTYLWPLISSTHLTAETDADAEQTPVFRNDNLASEIAPGGRLQQLVALGKDLPVTFVIDPDVLASVDAMTRTYKVEGPNGPTAGKNQAVAKQWLKQVEEAVKTHEVVALPFADPDLASLAHRGKEVPSALGHLGPATSLAAKTVETVLGVKARTDFAWPAEGAVDSSIVDVATSGGAHNIIARSDSLQENSLSYSPTAARPIGGGNTAIVADAGLSTAFEGDLSKAENSTLAIQQFLAQSLMINGQEPGQQRNIVVAPQRTPSVSQAQAMAAGVKNLVPGRWAEQLNLAGAAKAAPDPGANREVPAAAEYPAALRKQELPTEGFEEIQDTQTALDDFAPVLAQPGRVVTPFGNAIMREMSTEWRGDEAGAAAFRSSVRTYLDGLTKNVQLIQKSPATLSGRSATIPVTVQNNLVQGVKGLTLELTSSQPNRLDTGEPQEITVDGGHSQSFKFDTTANANGPVQVTAQLYTSDGKPYGRPMTFQVNVTEITSTIMLVIAGGVLLLVLAGVRIYLQRKRAASGRDGDGTNGDGTDGDGGSEGGNGGDGTDGDKPVQPGDREPDTGSESTDASGSGEKVDR</sequence>
<gene>
    <name evidence="3" type="ORF">SRIM_021200</name>
</gene>
<dbReference type="InterPro" id="IPR010916">
    <property type="entry name" value="TonB_box_CS"/>
</dbReference>
<dbReference type="InterPro" id="IPR046112">
    <property type="entry name" value="DUF6049"/>
</dbReference>
<dbReference type="AlphaFoldDB" id="A0A8A1URC1"/>
<organism evidence="3 4">
    <name type="scientific">Streptomyces rimosus subsp. rimosus (strain ATCC 10970 / DSM 40260 / JCM 4667 / NRRL 2234)</name>
    <dbReference type="NCBI Taxonomy" id="1265868"/>
    <lineage>
        <taxon>Bacteria</taxon>
        <taxon>Bacillati</taxon>
        <taxon>Actinomycetota</taxon>
        <taxon>Actinomycetes</taxon>
        <taxon>Kitasatosporales</taxon>
        <taxon>Streptomycetaceae</taxon>
        <taxon>Streptomyces</taxon>
    </lineage>
</organism>
<dbReference type="Pfam" id="PF19516">
    <property type="entry name" value="DUF6049"/>
    <property type="match status" value="1"/>
</dbReference>
<evidence type="ECO:0000313" key="4">
    <source>
        <dbReference type="Proteomes" id="UP000011074"/>
    </source>
</evidence>
<dbReference type="Proteomes" id="UP000011074">
    <property type="component" value="Chromosome"/>
</dbReference>
<feature type="transmembrane region" description="Helical" evidence="2">
    <location>
        <begin position="686"/>
        <end position="706"/>
    </location>
</feature>
<keyword evidence="2" id="KW-0812">Transmembrane</keyword>
<dbReference type="EMBL" id="CP048261">
    <property type="protein sequence ID" value="QST82339.1"/>
    <property type="molecule type" value="Genomic_DNA"/>
</dbReference>
<proteinExistence type="predicted"/>
<protein>
    <submittedName>
        <fullName evidence="3">Uncharacterized protein</fullName>
    </submittedName>
</protein>
<dbReference type="InterPro" id="IPR013783">
    <property type="entry name" value="Ig-like_fold"/>
</dbReference>
<evidence type="ECO:0000256" key="2">
    <source>
        <dbReference type="SAM" id="Phobius"/>
    </source>
</evidence>
<dbReference type="Gene3D" id="2.60.40.10">
    <property type="entry name" value="Immunoglobulins"/>
    <property type="match status" value="1"/>
</dbReference>
<accession>A0A8A1URC1</accession>
<name>A0A8A1URC1_STRR1</name>
<feature type="compositionally biased region" description="Basic and acidic residues" evidence="1">
    <location>
        <begin position="741"/>
        <end position="754"/>
    </location>
</feature>
<evidence type="ECO:0000313" key="3">
    <source>
        <dbReference type="EMBL" id="QST82339.1"/>
    </source>
</evidence>
<reference evidence="3" key="1">
    <citation type="submission" date="2012-12" db="EMBL/GenBank/DDBJ databases">
        <authorList>
            <person name="Pethick F.E."/>
            <person name="MacFadyen A.C."/>
            <person name="Tang Z."/>
            <person name="Sangal V."/>
            <person name="Tze-Tze L."/>
            <person name="Chu J."/>
            <person name="Guo M."/>
            <person name="Kirby R."/>
            <person name="Hoskisson P.A."/>
            <person name="Herron P.R."/>
            <person name="Hunter I.S."/>
        </authorList>
    </citation>
    <scope>NUCLEOTIDE SEQUENCE</scope>
    <source>
        <strain evidence="3">ATCC 10970</strain>
    </source>
</reference>
<evidence type="ECO:0000256" key="1">
    <source>
        <dbReference type="SAM" id="MobiDB-lite"/>
    </source>
</evidence>
<dbReference type="GO" id="GO:0005975">
    <property type="term" value="P:carbohydrate metabolic process"/>
    <property type="evidence" value="ECO:0007669"/>
    <property type="project" value="UniProtKB-ARBA"/>
</dbReference>
<feature type="region of interest" description="Disordered" evidence="1">
    <location>
        <begin position="710"/>
        <end position="771"/>
    </location>
</feature>
<reference evidence="3" key="2">
    <citation type="submission" date="2020-01" db="EMBL/GenBank/DDBJ databases">
        <authorList>
            <person name="Algora L."/>
            <person name="Schniete J.K."/>
            <person name="MacFadyen A."/>
            <person name="Hoskisson P.A."/>
            <person name="Hunter I.S."/>
            <person name="Herron P.R."/>
        </authorList>
    </citation>
    <scope>NUCLEOTIDE SEQUENCE</scope>
    <source>
        <strain evidence="3">ATCC 10970</strain>
    </source>
</reference>